<reference evidence="2 3" key="1">
    <citation type="journal article" date="2016" name="Nat. Commun.">
        <title>Thousands of microbial genomes shed light on interconnected biogeochemical processes in an aquifer system.</title>
        <authorList>
            <person name="Anantharaman K."/>
            <person name="Brown C.T."/>
            <person name="Hug L.A."/>
            <person name="Sharon I."/>
            <person name="Castelle C.J."/>
            <person name="Probst A.J."/>
            <person name="Thomas B.C."/>
            <person name="Singh A."/>
            <person name="Wilkins M.J."/>
            <person name="Karaoz U."/>
            <person name="Brodie E.L."/>
            <person name="Williams K.H."/>
            <person name="Hubbard S.S."/>
            <person name="Banfield J.F."/>
        </authorList>
    </citation>
    <scope>NUCLEOTIDE SEQUENCE [LARGE SCALE GENOMIC DNA]</scope>
</reference>
<organism evidence="2 3">
    <name type="scientific">Candidatus Gottesmanbacteria bacterium RIFCSPHIGHO2_02_FULL_39_11</name>
    <dbReference type="NCBI Taxonomy" id="1798382"/>
    <lineage>
        <taxon>Bacteria</taxon>
        <taxon>Candidatus Gottesmaniibacteriota</taxon>
    </lineage>
</organism>
<dbReference type="Proteomes" id="UP000176923">
    <property type="component" value="Unassembled WGS sequence"/>
</dbReference>
<feature type="transmembrane region" description="Helical" evidence="1">
    <location>
        <begin position="68"/>
        <end position="87"/>
    </location>
</feature>
<evidence type="ECO:0000313" key="3">
    <source>
        <dbReference type="Proteomes" id="UP000176923"/>
    </source>
</evidence>
<dbReference type="AlphaFoldDB" id="A0A1F5ZSK7"/>
<keyword evidence="1" id="KW-1133">Transmembrane helix</keyword>
<keyword evidence="1" id="KW-0812">Transmembrane</keyword>
<gene>
    <name evidence="2" type="ORF">A3D77_07730</name>
</gene>
<accession>A0A1F5ZSK7</accession>
<sequence>MPQKTRKEKILAEKRRQKQLLISPAVPAYSLDIKPAPKTSSEAQSVQNTEKVNILTGHADLKSDLLKISLFTVGAVAFQLILFFFVIK</sequence>
<dbReference type="STRING" id="1798382.A3D77_07730"/>
<evidence type="ECO:0000313" key="2">
    <source>
        <dbReference type="EMBL" id="OGG15401.1"/>
    </source>
</evidence>
<comment type="caution">
    <text evidence="2">The sequence shown here is derived from an EMBL/GenBank/DDBJ whole genome shotgun (WGS) entry which is preliminary data.</text>
</comment>
<keyword evidence="1" id="KW-0472">Membrane</keyword>
<dbReference type="EMBL" id="MFJL01000026">
    <property type="protein sequence ID" value="OGG15401.1"/>
    <property type="molecule type" value="Genomic_DNA"/>
</dbReference>
<name>A0A1F5ZSK7_9BACT</name>
<evidence type="ECO:0000256" key="1">
    <source>
        <dbReference type="SAM" id="Phobius"/>
    </source>
</evidence>
<proteinExistence type="predicted"/>
<protein>
    <submittedName>
        <fullName evidence="2">Uncharacterized protein</fullName>
    </submittedName>
</protein>